<keyword evidence="2" id="KW-1185">Reference proteome</keyword>
<reference evidence="1 2" key="1">
    <citation type="submission" date="2019-04" db="EMBL/GenBank/DDBJ databases">
        <title>Annotation for the trematode Fasciola gigantica.</title>
        <authorList>
            <person name="Choi Y.-J."/>
        </authorList>
    </citation>
    <scope>NUCLEOTIDE SEQUENCE [LARGE SCALE GENOMIC DNA]</scope>
    <source>
        <strain evidence="1">Uganda_cow_1</strain>
    </source>
</reference>
<proteinExistence type="predicted"/>
<evidence type="ECO:0000313" key="2">
    <source>
        <dbReference type="Proteomes" id="UP000316759"/>
    </source>
</evidence>
<gene>
    <name evidence="1" type="ORF">FGIG_03118</name>
</gene>
<dbReference type="EMBL" id="SUNJ01008547">
    <property type="protein sequence ID" value="TPP61150.1"/>
    <property type="molecule type" value="Genomic_DNA"/>
</dbReference>
<dbReference type="Proteomes" id="UP000316759">
    <property type="component" value="Unassembled WGS sequence"/>
</dbReference>
<organism evidence="1 2">
    <name type="scientific">Fasciola gigantica</name>
    <name type="common">Giant liver fluke</name>
    <dbReference type="NCBI Taxonomy" id="46835"/>
    <lineage>
        <taxon>Eukaryota</taxon>
        <taxon>Metazoa</taxon>
        <taxon>Spiralia</taxon>
        <taxon>Lophotrochozoa</taxon>
        <taxon>Platyhelminthes</taxon>
        <taxon>Trematoda</taxon>
        <taxon>Digenea</taxon>
        <taxon>Plagiorchiida</taxon>
        <taxon>Echinostomata</taxon>
        <taxon>Echinostomatoidea</taxon>
        <taxon>Fasciolidae</taxon>
        <taxon>Fasciola</taxon>
    </lineage>
</organism>
<evidence type="ECO:0000313" key="1">
    <source>
        <dbReference type="EMBL" id="TPP61150.1"/>
    </source>
</evidence>
<comment type="caution">
    <text evidence="1">The sequence shown here is derived from an EMBL/GenBank/DDBJ whole genome shotgun (WGS) entry which is preliminary data.</text>
</comment>
<accession>A0A504YTS4</accession>
<name>A0A504YTS4_FASGI</name>
<dbReference type="AlphaFoldDB" id="A0A504YTS4"/>
<sequence length="148" mass="16292">MTLFLQGGNLTGSSDCRPTAVAYFMARLLSKALVRQRWNVVTVSPWQVAFIWCDGCLKAFEAQITTLLQANQDYVPIASLFVATSKALALISHIMISCCVVSMAGLPRPMFEQLQAPFNGLIVRLGDEAIKYSLSVLQRDSSVSFAFH</sequence>
<protein>
    <submittedName>
        <fullName evidence="1">Uncharacterized protein</fullName>
    </submittedName>
</protein>